<evidence type="ECO:0000256" key="12">
    <source>
        <dbReference type="ARBA" id="ARBA00023268"/>
    </source>
</evidence>
<comment type="pathway">
    <text evidence="2 15">Cofactor biosynthesis; riboflavin biosynthesis; 5-amino-6-(D-ribitylamino)uracil from GTP: step 2/4.</text>
</comment>
<dbReference type="GO" id="GO:0008703">
    <property type="term" value="F:5-amino-6-(5-phosphoribosylamino)uracil reductase activity"/>
    <property type="evidence" value="ECO:0007669"/>
    <property type="project" value="UniProtKB-EC"/>
</dbReference>
<dbReference type="PANTHER" id="PTHR38011:SF7">
    <property type="entry name" value="2,5-DIAMINO-6-RIBOSYLAMINO-4(3H)-PYRIMIDINONE 5'-PHOSPHATE REDUCTASE"/>
    <property type="match status" value="1"/>
</dbReference>
<evidence type="ECO:0000256" key="6">
    <source>
        <dbReference type="ARBA" id="ARBA00022619"/>
    </source>
</evidence>
<dbReference type="Proteomes" id="UP001071230">
    <property type="component" value="Unassembled WGS sequence"/>
</dbReference>
<dbReference type="EC" id="1.1.1.193" evidence="15"/>
<name>A0A8S0WPC9_9FIRM</name>
<dbReference type="Gene3D" id="3.40.430.10">
    <property type="entry name" value="Dihydrofolate Reductase, subunit A"/>
    <property type="match status" value="1"/>
</dbReference>
<proteinExistence type="inferred from homology"/>
<dbReference type="Pfam" id="PF00383">
    <property type="entry name" value="dCMP_cyt_deam_1"/>
    <property type="match status" value="1"/>
</dbReference>
<feature type="binding site" evidence="17">
    <location>
        <position position="178"/>
    </location>
    <ligand>
        <name>NADP(+)</name>
        <dbReference type="ChEBI" id="CHEBI:58349"/>
    </ligand>
</feature>
<evidence type="ECO:0000256" key="2">
    <source>
        <dbReference type="ARBA" id="ARBA00004882"/>
    </source>
</evidence>
<dbReference type="CDD" id="cd01284">
    <property type="entry name" value="Riboflavin_deaminase-reductase"/>
    <property type="match status" value="1"/>
</dbReference>
<keyword evidence="7 15" id="KW-0479">Metal-binding</keyword>
<dbReference type="Proteomes" id="UP000836597">
    <property type="component" value="Chromosome"/>
</dbReference>
<evidence type="ECO:0000259" key="19">
    <source>
        <dbReference type="PROSITE" id="PS51747"/>
    </source>
</evidence>
<feature type="binding site" evidence="17">
    <location>
        <position position="192"/>
    </location>
    <ligand>
        <name>substrate</name>
    </ligand>
</feature>
<dbReference type="InterPro" id="IPR024072">
    <property type="entry name" value="DHFR-like_dom_sf"/>
</dbReference>
<dbReference type="GO" id="GO:0009231">
    <property type="term" value="P:riboflavin biosynthetic process"/>
    <property type="evidence" value="ECO:0007669"/>
    <property type="project" value="UniProtKB-KW"/>
</dbReference>
<keyword evidence="6 15" id="KW-0686">Riboflavin biosynthesis</keyword>
<feature type="binding site" evidence="17">
    <location>
        <position position="176"/>
    </location>
    <ligand>
        <name>substrate</name>
    </ligand>
</feature>
<evidence type="ECO:0000256" key="16">
    <source>
        <dbReference type="PIRSR" id="PIRSR006769-1"/>
    </source>
</evidence>
<evidence type="ECO:0000313" key="21">
    <source>
        <dbReference type="EMBL" id="CEJ09350.1"/>
    </source>
</evidence>
<dbReference type="SUPFAM" id="SSF53927">
    <property type="entry name" value="Cytidine deaminase-like"/>
    <property type="match status" value="1"/>
</dbReference>
<feature type="binding site" evidence="17">
    <location>
        <position position="204"/>
    </location>
    <ligand>
        <name>NADP(+)</name>
        <dbReference type="ChEBI" id="CHEBI:58349"/>
    </ligand>
</feature>
<evidence type="ECO:0000256" key="10">
    <source>
        <dbReference type="ARBA" id="ARBA00022857"/>
    </source>
</evidence>
<dbReference type="Pfam" id="PF01872">
    <property type="entry name" value="RibD_C"/>
    <property type="match status" value="1"/>
</dbReference>
<evidence type="ECO:0000256" key="17">
    <source>
        <dbReference type="PIRSR" id="PIRSR006769-2"/>
    </source>
</evidence>
<gene>
    <name evidence="20" type="ORF">DEACI_2503</name>
    <name evidence="21" type="ORF">DEACI_3834</name>
</gene>
<evidence type="ECO:0000313" key="22">
    <source>
        <dbReference type="Proteomes" id="UP001071230"/>
    </source>
</evidence>
<dbReference type="AlphaFoldDB" id="A0A8S0WPC9"/>
<feature type="binding site" evidence="17">
    <location>
        <position position="212"/>
    </location>
    <ligand>
        <name>substrate</name>
    </ligand>
</feature>
<keyword evidence="8 15" id="KW-0378">Hydrolase</keyword>
<dbReference type="KEGG" id="aacx:DEACI_2503"/>
<feature type="binding site" evidence="18">
    <location>
        <position position="58"/>
    </location>
    <ligand>
        <name>Zn(2+)</name>
        <dbReference type="ChEBI" id="CHEBI:29105"/>
        <note>catalytic</note>
    </ligand>
</feature>
<dbReference type="NCBIfam" id="TIGR00227">
    <property type="entry name" value="ribD_Cterm"/>
    <property type="match status" value="1"/>
</dbReference>
<dbReference type="PIRSF" id="PIRSF006769">
    <property type="entry name" value="RibD"/>
    <property type="match status" value="1"/>
</dbReference>
<dbReference type="EC" id="3.5.4.26" evidence="15"/>
<keyword evidence="10 15" id="KW-0521">NADP</keyword>
<dbReference type="SUPFAM" id="SSF53597">
    <property type="entry name" value="Dihydrofolate reductase-like"/>
    <property type="match status" value="1"/>
</dbReference>
<evidence type="ECO:0000256" key="11">
    <source>
        <dbReference type="ARBA" id="ARBA00023002"/>
    </source>
</evidence>
<dbReference type="GO" id="GO:0050661">
    <property type="term" value="F:NADP binding"/>
    <property type="evidence" value="ECO:0007669"/>
    <property type="project" value="InterPro"/>
</dbReference>
<dbReference type="EMBL" id="LR746496">
    <property type="protein sequence ID" value="CAA7601834.1"/>
    <property type="molecule type" value="Genomic_DNA"/>
</dbReference>
<evidence type="ECO:0000256" key="7">
    <source>
        <dbReference type="ARBA" id="ARBA00022723"/>
    </source>
</evidence>
<protein>
    <recommendedName>
        <fullName evidence="15">Riboflavin biosynthesis protein RibD</fullName>
    </recommendedName>
    <domain>
        <recommendedName>
            <fullName evidence="15">Diaminohydroxyphosphoribosylaminopyrimidine deaminase</fullName>
            <shortName evidence="15">DRAP deaminase</shortName>
            <ecNumber evidence="15">3.5.4.26</ecNumber>
        </recommendedName>
        <alternativeName>
            <fullName evidence="15">Riboflavin-specific deaminase</fullName>
        </alternativeName>
    </domain>
    <domain>
        <recommendedName>
            <fullName evidence="15">5-amino-6-(5-phosphoribosylamino)uracil reductase</fullName>
            <ecNumber evidence="15">1.1.1.193</ecNumber>
        </recommendedName>
        <alternativeName>
            <fullName evidence="15">HTP reductase</fullName>
        </alternativeName>
    </domain>
</protein>
<dbReference type="InterPro" id="IPR050765">
    <property type="entry name" value="Riboflavin_Biosynth_HTPR"/>
</dbReference>
<evidence type="ECO:0000256" key="13">
    <source>
        <dbReference type="ARBA" id="ARBA00049861"/>
    </source>
</evidence>
<reference evidence="21" key="1">
    <citation type="submission" date="2014-11" db="EMBL/GenBank/DDBJ databases">
        <authorList>
            <person name="Hornung B.V."/>
        </authorList>
    </citation>
    <scope>NUCLEOTIDE SEQUENCE</scope>
    <source>
        <strain evidence="21">INE</strain>
    </source>
</reference>
<comment type="catalytic activity">
    <reaction evidence="14 15">
        <text>2,5-diamino-6-hydroxy-4-(5-phosphoribosylamino)-pyrimidine + H2O + H(+) = 5-amino-6-(5-phospho-D-ribosylamino)uracil + NH4(+)</text>
        <dbReference type="Rhea" id="RHEA:21868"/>
        <dbReference type="ChEBI" id="CHEBI:15377"/>
        <dbReference type="ChEBI" id="CHEBI:15378"/>
        <dbReference type="ChEBI" id="CHEBI:28938"/>
        <dbReference type="ChEBI" id="CHEBI:58453"/>
        <dbReference type="ChEBI" id="CHEBI:58614"/>
        <dbReference type="EC" id="3.5.4.26"/>
    </reaction>
</comment>
<sequence>MNEETVFTPSDREYMQRALRLARQAEGRTGPNPMVGCVIVRDGEIVGEGFHHKAGTPHAELHALAAAENRAQGATAYVTLEPCSHYGRTPPCADALIRAGLQKVVIAMPDPNPLVAGRGIERLLEAGLDVKVGLMADEAGRLNEVFLKSIVTGLPFVTYKSALTLDGRISTESGDSRWVSSPQSREASQRLRNLADVIMVGSGTVRQDNPRLTCRLPGGRDPVRLVVDGTLSLPEDAQVLSSSPSAPCIIATTAAASRDKAERLRRLRAVEVWLYETSRYVPLETLLRDLAARGWTAVLLEGGGGLAGQLLTGGLLDKIEFFLAPKFVGGNGPSPFSGFTAARMSDAVHLTGIEVSRETGDIHVTGYVSNRREHFPPGNPLF</sequence>
<comment type="pathway">
    <text evidence="3 15">Cofactor biosynthesis; riboflavin biosynthesis; 5-amino-6-(D-ribitylamino)uracil from GTP: step 3/4.</text>
</comment>
<dbReference type="InterPro" id="IPR016193">
    <property type="entry name" value="Cytidine_deaminase-like"/>
</dbReference>
<feature type="binding site" evidence="17">
    <location>
        <position position="301"/>
    </location>
    <ligand>
        <name>substrate</name>
    </ligand>
</feature>
<dbReference type="GO" id="GO:0008270">
    <property type="term" value="F:zinc ion binding"/>
    <property type="evidence" value="ECO:0007669"/>
    <property type="project" value="InterPro"/>
</dbReference>
<feature type="active site" description="Proton donor" evidence="16">
    <location>
        <position position="60"/>
    </location>
</feature>
<dbReference type="PROSITE" id="PS51747">
    <property type="entry name" value="CYT_DCMP_DEAMINASES_2"/>
    <property type="match status" value="1"/>
</dbReference>
<comment type="similarity">
    <text evidence="5 15">In the C-terminal section; belongs to the HTP reductase family.</text>
</comment>
<feature type="domain" description="CMP/dCMP-type deaminase" evidence="19">
    <location>
        <begin position="9"/>
        <end position="131"/>
    </location>
</feature>
<feature type="binding site" evidence="17">
    <location>
        <position position="162"/>
    </location>
    <ligand>
        <name>NADP(+)</name>
        <dbReference type="ChEBI" id="CHEBI:58349"/>
    </ligand>
</feature>
<dbReference type="InterPro" id="IPR002734">
    <property type="entry name" value="RibDG_C"/>
</dbReference>
<evidence type="ECO:0000256" key="1">
    <source>
        <dbReference type="ARBA" id="ARBA00002151"/>
    </source>
</evidence>
<evidence type="ECO:0000313" key="20">
    <source>
        <dbReference type="EMBL" id="CAA7601834.1"/>
    </source>
</evidence>
<evidence type="ECO:0000256" key="18">
    <source>
        <dbReference type="PIRSR" id="PIRSR006769-3"/>
    </source>
</evidence>
<evidence type="ECO:0000256" key="14">
    <source>
        <dbReference type="ARBA" id="ARBA00049886"/>
    </source>
</evidence>
<feature type="binding site" evidence="18">
    <location>
        <position position="92"/>
    </location>
    <ligand>
        <name>Zn(2+)</name>
        <dbReference type="ChEBI" id="CHEBI:29105"/>
        <note>catalytic</note>
    </ligand>
</feature>
<feature type="binding site" evidence="17">
    <location>
        <position position="215"/>
    </location>
    <ligand>
        <name>substrate</name>
    </ligand>
</feature>
<dbReference type="Gene3D" id="3.40.140.10">
    <property type="entry name" value="Cytidine Deaminase, domain 2"/>
    <property type="match status" value="1"/>
</dbReference>
<feature type="binding site" evidence="17">
    <location>
        <position position="208"/>
    </location>
    <ligand>
        <name>NADP(+)</name>
        <dbReference type="ChEBI" id="CHEBI:58349"/>
    </ligand>
</feature>
<evidence type="ECO:0000256" key="15">
    <source>
        <dbReference type="PIRNR" id="PIRNR006769"/>
    </source>
</evidence>
<dbReference type="InterPro" id="IPR004794">
    <property type="entry name" value="Eubact_RibD"/>
</dbReference>
<dbReference type="InterPro" id="IPR002125">
    <property type="entry name" value="CMP_dCMP_dom"/>
</dbReference>
<evidence type="ECO:0000256" key="4">
    <source>
        <dbReference type="ARBA" id="ARBA00005259"/>
    </source>
</evidence>
<comment type="cofactor">
    <cofactor evidence="15 18">
        <name>Zn(2+)</name>
        <dbReference type="ChEBI" id="CHEBI:29105"/>
    </cofactor>
    <text evidence="15 18">Binds 1 zinc ion.</text>
</comment>
<dbReference type="InterPro" id="IPR011549">
    <property type="entry name" value="RibD_C"/>
</dbReference>
<comment type="similarity">
    <text evidence="4 15">In the N-terminal section; belongs to the cytidine and deoxycytidylate deaminase family.</text>
</comment>
<evidence type="ECO:0000256" key="8">
    <source>
        <dbReference type="ARBA" id="ARBA00022801"/>
    </source>
</evidence>
<dbReference type="FunFam" id="3.40.140.10:FF:000025">
    <property type="entry name" value="Riboflavin biosynthesis protein RibD"/>
    <property type="match status" value="1"/>
</dbReference>
<evidence type="ECO:0000256" key="3">
    <source>
        <dbReference type="ARBA" id="ARBA00004910"/>
    </source>
</evidence>
<evidence type="ECO:0000256" key="5">
    <source>
        <dbReference type="ARBA" id="ARBA00007417"/>
    </source>
</evidence>
<organism evidence="20">
    <name type="scientific">Acididesulfobacillus acetoxydans</name>
    <dbReference type="NCBI Taxonomy" id="1561005"/>
    <lineage>
        <taxon>Bacteria</taxon>
        <taxon>Bacillati</taxon>
        <taxon>Bacillota</taxon>
        <taxon>Clostridia</taxon>
        <taxon>Eubacteriales</taxon>
        <taxon>Peptococcaceae</taxon>
        <taxon>Acididesulfobacillus</taxon>
    </lineage>
</organism>
<accession>A0A8S0WPC9</accession>
<dbReference type="InterPro" id="IPR016192">
    <property type="entry name" value="APOBEC/CMP_deaminase_Zn-bd"/>
</dbReference>
<dbReference type="GO" id="GO:0008835">
    <property type="term" value="F:diaminohydroxyphosphoribosylaminopyrimidine deaminase activity"/>
    <property type="evidence" value="ECO:0007669"/>
    <property type="project" value="UniProtKB-EC"/>
</dbReference>
<dbReference type="PANTHER" id="PTHR38011">
    <property type="entry name" value="DIHYDROFOLATE REDUCTASE FAMILY PROTEIN (AFU_ORTHOLOGUE AFUA_8G06820)"/>
    <property type="match status" value="1"/>
</dbReference>
<evidence type="ECO:0000256" key="9">
    <source>
        <dbReference type="ARBA" id="ARBA00022833"/>
    </source>
</evidence>
<comment type="catalytic activity">
    <reaction evidence="13 15">
        <text>5-amino-6-(5-phospho-D-ribitylamino)uracil + NADP(+) = 5-amino-6-(5-phospho-D-ribosylamino)uracil + NADPH + H(+)</text>
        <dbReference type="Rhea" id="RHEA:17845"/>
        <dbReference type="ChEBI" id="CHEBI:15378"/>
        <dbReference type="ChEBI" id="CHEBI:57783"/>
        <dbReference type="ChEBI" id="CHEBI:58349"/>
        <dbReference type="ChEBI" id="CHEBI:58421"/>
        <dbReference type="ChEBI" id="CHEBI:58453"/>
        <dbReference type="EC" id="1.1.1.193"/>
    </reaction>
</comment>
<dbReference type="PROSITE" id="PS00903">
    <property type="entry name" value="CYT_DCMP_DEAMINASES_1"/>
    <property type="match status" value="1"/>
</dbReference>
<dbReference type="EMBL" id="CDGJ01000125">
    <property type="protein sequence ID" value="CEJ09350.1"/>
    <property type="molecule type" value="Genomic_DNA"/>
</dbReference>
<keyword evidence="11 15" id="KW-0560">Oxidoreductase</keyword>
<keyword evidence="9 15" id="KW-0862">Zinc</keyword>
<keyword evidence="22" id="KW-1185">Reference proteome</keyword>
<feature type="binding site" evidence="18">
    <location>
        <position position="83"/>
    </location>
    <ligand>
        <name>Zn(2+)</name>
        <dbReference type="ChEBI" id="CHEBI:29105"/>
        <note>catalytic</note>
    </ligand>
</feature>
<dbReference type="RefSeq" id="WP_240985306.1">
    <property type="nucleotide sequence ID" value="NZ_CDGJ01000125.1"/>
</dbReference>
<comment type="function">
    <text evidence="1 15">Converts 2,5-diamino-6-(ribosylamino)-4(3h)-pyrimidinone 5'-phosphate into 5-amino-6-(ribosylamino)-2,4(1h,3h)-pyrimidinedione 5'-phosphate.</text>
</comment>
<reference evidence="20" key="2">
    <citation type="submission" date="2020-01" db="EMBL/GenBank/DDBJ databases">
        <authorList>
            <person name="Hornung B."/>
        </authorList>
    </citation>
    <scope>NUCLEOTIDE SEQUENCE</scope>
    <source>
        <strain evidence="20">PacBioINE</strain>
    </source>
</reference>
<dbReference type="NCBIfam" id="TIGR00326">
    <property type="entry name" value="eubact_ribD"/>
    <property type="match status" value="1"/>
</dbReference>
<keyword evidence="12" id="KW-0511">Multifunctional enzyme</keyword>